<name>A0ABU4SHB0_9GAMM</name>
<dbReference type="InterPro" id="IPR005801">
    <property type="entry name" value="ADC_synthase"/>
</dbReference>
<dbReference type="InterPro" id="IPR015890">
    <property type="entry name" value="Chorismate_C"/>
</dbReference>
<protein>
    <recommendedName>
        <fullName evidence="1">anthranilate synthase</fullName>
        <ecNumber evidence="1">4.1.3.27</ecNumber>
    </recommendedName>
</protein>
<keyword evidence="2" id="KW-0315">Glutamine amidotransferase</keyword>
<dbReference type="Proteomes" id="UP001271640">
    <property type="component" value="Unassembled WGS sequence"/>
</dbReference>
<dbReference type="InterPro" id="IPR017926">
    <property type="entry name" value="GATASE"/>
</dbReference>
<dbReference type="CDD" id="cd01743">
    <property type="entry name" value="GATase1_Anthranilate_Synthase"/>
    <property type="match status" value="1"/>
</dbReference>
<keyword evidence="8" id="KW-1185">Reference proteome</keyword>
<evidence type="ECO:0000256" key="4">
    <source>
        <dbReference type="ARBA" id="ARBA00047683"/>
    </source>
</evidence>
<organism evidence="7 8">
    <name type="scientific">Xenorhabdus littoralis</name>
    <dbReference type="NCBI Taxonomy" id="2582835"/>
    <lineage>
        <taxon>Bacteria</taxon>
        <taxon>Pseudomonadati</taxon>
        <taxon>Pseudomonadota</taxon>
        <taxon>Gammaproteobacteria</taxon>
        <taxon>Enterobacterales</taxon>
        <taxon>Morganellaceae</taxon>
        <taxon>Xenorhabdus</taxon>
    </lineage>
</organism>
<dbReference type="RefSeq" id="WP_319924773.1">
    <property type="nucleotide sequence ID" value="NZ_VCDP01000005.1"/>
</dbReference>
<dbReference type="PANTHER" id="PTHR11236">
    <property type="entry name" value="AMINOBENZOATE/ANTHRANILATE SYNTHASE"/>
    <property type="match status" value="1"/>
</dbReference>
<dbReference type="InterPro" id="IPR019999">
    <property type="entry name" value="Anth_synth_I-like"/>
</dbReference>
<reference evidence="8" key="1">
    <citation type="journal article" date="2024" name="Toxins">
        <title>Genome Sequence Analysis of Native Xenorhabdus Strains Isolated from Entomopathogenic Nematodes in Argentina.</title>
        <authorList>
            <person name="Palma L."/>
            <person name="Frizzo L."/>
            <person name="Kaiser S."/>
            <person name="Berry C."/>
            <person name="Caballero P."/>
            <person name="Bode H.B."/>
            <person name="Del Valle E.E."/>
        </authorList>
    </citation>
    <scope>NUCLEOTIDE SEQUENCE [LARGE SCALE GENOMIC DNA]</scope>
    <source>
        <strain evidence="8">Reich</strain>
    </source>
</reference>
<keyword evidence="3" id="KW-0456">Lyase</keyword>
<dbReference type="Gene3D" id="3.60.120.10">
    <property type="entry name" value="Anthranilate synthase"/>
    <property type="match status" value="1"/>
</dbReference>
<comment type="catalytic activity">
    <reaction evidence="4">
        <text>chorismate + L-glutamine = anthranilate + pyruvate + L-glutamate + H(+)</text>
        <dbReference type="Rhea" id="RHEA:21732"/>
        <dbReference type="ChEBI" id="CHEBI:15361"/>
        <dbReference type="ChEBI" id="CHEBI:15378"/>
        <dbReference type="ChEBI" id="CHEBI:16567"/>
        <dbReference type="ChEBI" id="CHEBI:29748"/>
        <dbReference type="ChEBI" id="CHEBI:29985"/>
        <dbReference type="ChEBI" id="CHEBI:58359"/>
        <dbReference type="EC" id="4.1.3.27"/>
    </reaction>
</comment>
<proteinExistence type="predicted"/>
<dbReference type="Pfam" id="PF00117">
    <property type="entry name" value="GATase"/>
    <property type="match status" value="1"/>
</dbReference>
<evidence type="ECO:0000313" key="8">
    <source>
        <dbReference type="Proteomes" id="UP001271640"/>
    </source>
</evidence>
<accession>A0ABU4SHB0</accession>
<dbReference type="Pfam" id="PF00425">
    <property type="entry name" value="Chorismate_bind"/>
    <property type="match status" value="1"/>
</dbReference>
<dbReference type="Gene3D" id="3.40.50.880">
    <property type="match status" value="1"/>
</dbReference>
<dbReference type="EMBL" id="VCDP01000005">
    <property type="protein sequence ID" value="MDX7998042.1"/>
    <property type="molecule type" value="Genomic_DNA"/>
</dbReference>
<gene>
    <name evidence="7" type="ORF">FE394_02220</name>
</gene>
<dbReference type="PRINTS" id="PR00096">
    <property type="entry name" value="GATASE"/>
</dbReference>
<evidence type="ECO:0000256" key="2">
    <source>
        <dbReference type="ARBA" id="ARBA00022962"/>
    </source>
</evidence>
<sequence length="638" mass="71103">MSNLLSSIISSPEQPFALLYRPTVNSGEVEIFQLYLEKTDTIEQAVSRDPLYKEKLLLLPFRQVIERGYSAVDDGMPILSLPIIARQQVSVSSLVEQLPEASFAVDNVHFNLDDKQFGQRVTRLIENEIGQGAGSNFVLHRKLRATISKYEPVHLLSLYRRLLKTEFSAYWVFLINTGEQAFIGVSPELHASLNEGEVSMNPISGTYPYPVDGPTVESLLTFLACQKETNELFMVVDEELKVMSQLCEKGAQVSELKLKQLSHVAHTEYVLRGESHAGIADILRETLPAPTVIGSPVQSACDVVMRYEPEGRRYYSGVIALVSNSSDQISLDSAIAIRTAEITSQGHVEIGVGATIVRDSNPVEEANETRSKVQSLYSAMLPETNLPLNVSVHKNKIKNLSDIPAISEALINRNSKVSHFWLTAPDERIRCLPHFEGKRVLILNGNDTFTSMFKTLFISLGATAFVEKVHSDVDFRPYDLVVAGPGPGNPLDENDLRVTDMRSVIQRMIAAEYPFFAVCLSHQILSALLGLPIVRLSPPNQGIQKTIWLGDRQERVGFYNTFCAKADESTVSRLHKTGITFYFDDDKQVHAIRSAKFSSVQFHLESFLTVDGPEILDRFVKPLLQTQCSGSRKKCLTV</sequence>
<comment type="caution">
    <text evidence="7">The sequence shown here is derived from an EMBL/GenBank/DDBJ whole genome shotgun (WGS) entry which is preliminary data.</text>
</comment>
<feature type="domain" description="Glutamine amidotransferase" evidence="5">
    <location>
        <begin position="444"/>
        <end position="620"/>
    </location>
</feature>
<dbReference type="SUPFAM" id="SSF56322">
    <property type="entry name" value="ADC synthase"/>
    <property type="match status" value="1"/>
</dbReference>
<evidence type="ECO:0000256" key="3">
    <source>
        <dbReference type="ARBA" id="ARBA00023239"/>
    </source>
</evidence>
<dbReference type="PANTHER" id="PTHR11236:SF49">
    <property type="entry name" value="ANTHRANILATE SYNTHASE COMPONENT 1"/>
    <property type="match status" value="1"/>
</dbReference>
<dbReference type="InterPro" id="IPR006221">
    <property type="entry name" value="TrpG/PapA_dom"/>
</dbReference>
<evidence type="ECO:0000256" key="1">
    <source>
        <dbReference type="ARBA" id="ARBA00012266"/>
    </source>
</evidence>
<dbReference type="PROSITE" id="PS51273">
    <property type="entry name" value="GATASE_TYPE_1"/>
    <property type="match status" value="1"/>
</dbReference>
<evidence type="ECO:0000259" key="5">
    <source>
        <dbReference type="Pfam" id="PF00117"/>
    </source>
</evidence>
<dbReference type="EC" id="4.1.3.27" evidence="1"/>
<evidence type="ECO:0000313" key="7">
    <source>
        <dbReference type="EMBL" id="MDX7998042.1"/>
    </source>
</evidence>
<dbReference type="InterPro" id="IPR029062">
    <property type="entry name" value="Class_I_gatase-like"/>
</dbReference>
<evidence type="ECO:0000259" key="6">
    <source>
        <dbReference type="Pfam" id="PF00425"/>
    </source>
</evidence>
<dbReference type="SUPFAM" id="SSF52317">
    <property type="entry name" value="Class I glutamine amidotransferase-like"/>
    <property type="match status" value="1"/>
</dbReference>
<feature type="domain" description="Chorismate-utilising enzyme C-terminal" evidence="6">
    <location>
        <begin position="115"/>
        <end position="372"/>
    </location>
</feature>